<dbReference type="EMBL" id="BAOS01000003">
    <property type="protein sequence ID" value="GAX59451.1"/>
    <property type="molecule type" value="Genomic_DNA"/>
</dbReference>
<dbReference type="InterPro" id="IPR004622">
    <property type="entry name" value="DNA_pol_HolB"/>
</dbReference>
<dbReference type="SUPFAM" id="SSF52540">
    <property type="entry name" value="P-loop containing nucleoside triphosphate hydrolases"/>
    <property type="match status" value="1"/>
</dbReference>
<dbReference type="AlphaFoldDB" id="A0A286TUC5"/>
<dbReference type="InterPro" id="IPR027417">
    <property type="entry name" value="P-loop_NTPase"/>
</dbReference>
<dbReference type="GO" id="GO:0008408">
    <property type="term" value="F:3'-5' exonuclease activity"/>
    <property type="evidence" value="ECO:0007669"/>
    <property type="project" value="InterPro"/>
</dbReference>
<dbReference type="Gene3D" id="3.40.50.300">
    <property type="entry name" value="P-loop containing nucleotide triphosphate hydrolases"/>
    <property type="match status" value="1"/>
</dbReference>
<accession>A0A286TUC5</accession>
<dbReference type="OrthoDB" id="9810148at2"/>
<keyword evidence="2" id="KW-1185">Reference proteome</keyword>
<name>A0A286TUC5_9BACT</name>
<proteinExistence type="predicted"/>
<dbReference type="PANTHER" id="PTHR11669">
    <property type="entry name" value="REPLICATION FACTOR C / DNA POLYMERASE III GAMMA-TAU SUBUNIT"/>
    <property type="match status" value="1"/>
</dbReference>
<organism evidence="1 2">
    <name type="scientific">Candidatus Scalindua japonica</name>
    <dbReference type="NCBI Taxonomy" id="1284222"/>
    <lineage>
        <taxon>Bacteria</taxon>
        <taxon>Pseudomonadati</taxon>
        <taxon>Planctomycetota</taxon>
        <taxon>Candidatus Brocadiia</taxon>
        <taxon>Candidatus Brocadiales</taxon>
        <taxon>Candidatus Scalinduaceae</taxon>
        <taxon>Candidatus Scalindua</taxon>
    </lineage>
</organism>
<sequence>MPFTDILAQDHVIDHFKKAIETDHLSHAYLFTGQRGVGKTLFTKEFAKVLNCMNDKSDPCNSCHNCIRINANSHPDVSWIEIEEKAKFIKIENIRNLQNSAKLSPLESDYKIYIIADADMMNEEASNCLLKTLEEPSPNTIIVLIANSISSVKETIRSRCQIIRFHLLPSHIIENQLAGKSDADPDKIAWTSTFCNGSLGDALKLLDQNYYEINNNIVSRLTETGIDNLVFAEEIINSYLSTGESLEEKRQVFKGILNCILQFYRDLLIVKIRSRNNTRQKRITLFNADHEDAMRRYINYLTQEQIINIIDEILESIKFIGFNLNINLLVENIITSITFSNSKEN</sequence>
<reference evidence="2" key="1">
    <citation type="journal article" date="2017" name="Environ. Microbiol. Rep.">
        <title>Genetic Diversity of Marine Anaerobic Ammonium-Oxidizing Bacteria as Revealed by Genomic and Proteomic Analyses of 'Candidatus Scalindua japonica'.</title>
        <authorList>
            <person name="Oshiki M."/>
            <person name="Mizuto K."/>
            <person name="Kimura Z."/>
            <person name="Kindaichi T."/>
            <person name="Satoh H."/>
            <person name="Okabe S."/>
        </authorList>
    </citation>
    <scope>NUCLEOTIDE SEQUENCE [LARGE SCALE GENOMIC DNA]</scope>
    <source>
        <strain evidence="2">husup-a2</strain>
    </source>
</reference>
<comment type="caution">
    <text evidence="1">The sequence shown here is derived from an EMBL/GenBank/DDBJ whole genome shotgun (WGS) entry which is preliminary data.</text>
</comment>
<dbReference type="Proteomes" id="UP000218542">
    <property type="component" value="Unassembled WGS sequence"/>
</dbReference>
<dbReference type="RefSeq" id="WP_096892575.1">
    <property type="nucleotide sequence ID" value="NZ_BAOS01000003.1"/>
</dbReference>
<evidence type="ECO:0000313" key="1">
    <source>
        <dbReference type="EMBL" id="GAX59451.1"/>
    </source>
</evidence>
<dbReference type="InterPro" id="IPR050238">
    <property type="entry name" value="DNA_Rep/Repair_Clamp_Loader"/>
</dbReference>
<protein>
    <submittedName>
        <fullName evidence="1">DNA polymerase III, gamma/tau subunits</fullName>
    </submittedName>
</protein>
<evidence type="ECO:0000313" key="2">
    <source>
        <dbReference type="Proteomes" id="UP000218542"/>
    </source>
</evidence>
<dbReference type="Pfam" id="PF13177">
    <property type="entry name" value="DNA_pol3_delta2"/>
    <property type="match status" value="1"/>
</dbReference>
<dbReference type="FunFam" id="3.40.50.300:FF:001255">
    <property type="entry name" value="DNA polymerase III subunit delta"/>
    <property type="match status" value="1"/>
</dbReference>
<dbReference type="GO" id="GO:0003887">
    <property type="term" value="F:DNA-directed DNA polymerase activity"/>
    <property type="evidence" value="ECO:0007669"/>
    <property type="project" value="InterPro"/>
</dbReference>
<dbReference type="NCBIfam" id="TIGR00678">
    <property type="entry name" value="holB"/>
    <property type="match status" value="1"/>
</dbReference>
<dbReference type="PANTHER" id="PTHR11669:SF8">
    <property type="entry name" value="DNA POLYMERASE III SUBUNIT DELTA"/>
    <property type="match status" value="1"/>
</dbReference>
<gene>
    <name evidence="1" type="ORF">SCALIN_C03_0108</name>
</gene>
<dbReference type="GO" id="GO:0006261">
    <property type="term" value="P:DNA-templated DNA replication"/>
    <property type="evidence" value="ECO:0007669"/>
    <property type="project" value="TreeGrafter"/>
</dbReference>